<sequence length="75" mass="8443">MSDSHPETWNPLWALEDTITTGSITTKKDKRAYAAASLQSNCKDKNFCTLFTDLVEMQRLMDKEKASEVTAEVSN</sequence>
<evidence type="ECO:0000313" key="3">
    <source>
        <dbReference type="Proteomes" id="UP001158986"/>
    </source>
</evidence>
<dbReference type="EMBL" id="CAKKTJ010000095">
    <property type="protein sequence ID" value="CAH0474132.1"/>
    <property type="molecule type" value="Genomic_DNA"/>
</dbReference>
<dbReference type="Proteomes" id="UP001158986">
    <property type="component" value="Unassembled WGS sequence"/>
</dbReference>
<organism evidence="1 4">
    <name type="scientific">Peronospora belbahrii</name>
    <dbReference type="NCBI Taxonomy" id="622444"/>
    <lineage>
        <taxon>Eukaryota</taxon>
        <taxon>Sar</taxon>
        <taxon>Stramenopiles</taxon>
        <taxon>Oomycota</taxon>
        <taxon>Peronosporomycetes</taxon>
        <taxon>Peronosporales</taxon>
        <taxon>Peronosporaceae</taxon>
        <taxon>Peronospora</taxon>
    </lineage>
</organism>
<keyword evidence="3" id="KW-1185">Reference proteome</keyword>
<dbReference type="AlphaFoldDB" id="A0AAU9KPP8"/>
<evidence type="ECO:0000313" key="2">
    <source>
        <dbReference type="EMBL" id="CAH0518599.1"/>
    </source>
</evidence>
<reference evidence="1 3" key="1">
    <citation type="submission" date="2021-11" db="EMBL/GenBank/DDBJ databases">
        <authorList>
            <person name="Islam A."/>
            <person name="Islam S."/>
            <person name="Flora M.S."/>
            <person name="Rahman M."/>
            <person name="Ziaur R.M."/>
            <person name="Epstein J.H."/>
            <person name="Hassan M."/>
            <person name="Klassen M."/>
            <person name="Woodard K."/>
            <person name="Webb A."/>
            <person name="Webby R.J."/>
            <person name="El Zowalaty M.E."/>
        </authorList>
    </citation>
    <scope>NUCLEOTIDE SEQUENCE</scope>
    <source>
        <strain evidence="2">Pbs1</strain>
        <strain evidence="1">Pbs3</strain>
    </source>
</reference>
<dbReference type="Proteomes" id="UP001160483">
    <property type="component" value="Unassembled WGS sequence"/>
</dbReference>
<gene>
    <name evidence="2" type="ORF">PBS001_LOCUS5163</name>
    <name evidence="1" type="ORF">PBS003_LOCUS999</name>
</gene>
<evidence type="ECO:0000313" key="4">
    <source>
        <dbReference type="Proteomes" id="UP001160483"/>
    </source>
</evidence>
<dbReference type="EMBL" id="CAKLCB010000264">
    <property type="protein sequence ID" value="CAH0518599.1"/>
    <property type="molecule type" value="Genomic_DNA"/>
</dbReference>
<evidence type="ECO:0000313" key="1">
    <source>
        <dbReference type="EMBL" id="CAH0474132.1"/>
    </source>
</evidence>
<comment type="caution">
    <text evidence="1">The sequence shown here is derived from an EMBL/GenBank/DDBJ whole genome shotgun (WGS) entry which is preliminary data.</text>
</comment>
<accession>A0AAU9KPP8</accession>
<proteinExistence type="predicted"/>
<protein>
    <submittedName>
        <fullName evidence="1">Uncharacterized protein</fullName>
    </submittedName>
</protein>
<name>A0AAU9KPP8_9STRA</name>